<protein>
    <recommendedName>
        <fullName evidence="7">Zn(2)-C6 fungal-type domain-containing protein</fullName>
    </recommendedName>
</protein>
<evidence type="ECO:0000256" key="4">
    <source>
        <dbReference type="ARBA" id="ARBA00023163"/>
    </source>
</evidence>
<keyword evidence="4" id="KW-0804">Transcription</keyword>
<feature type="domain" description="Zn(2)-C6 fungal-type" evidence="7">
    <location>
        <begin position="33"/>
        <end position="62"/>
    </location>
</feature>
<dbReference type="PROSITE" id="PS50048">
    <property type="entry name" value="ZN2_CY6_FUNGAL_2"/>
    <property type="match status" value="1"/>
</dbReference>
<accession>A0A9W9GLK7</accession>
<dbReference type="GO" id="GO:0000981">
    <property type="term" value="F:DNA-binding transcription factor activity, RNA polymerase II-specific"/>
    <property type="evidence" value="ECO:0007669"/>
    <property type="project" value="InterPro"/>
</dbReference>
<dbReference type="InterPro" id="IPR036864">
    <property type="entry name" value="Zn2-C6_fun-type_DNA-bd_sf"/>
</dbReference>
<organism evidence="8 9">
    <name type="scientific">Penicillium bovifimosum</name>
    <dbReference type="NCBI Taxonomy" id="126998"/>
    <lineage>
        <taxon>Eukaryota</taxon>
        <taxon>Fungi</taxon>
        <taxon>Dikarya</taxon>
        <taxon>Ascomycota</taxon>
        <taxon>Pezizomycotina</taxon>
        <taxon>Eurotiomycetes</taxon>
        <taxon>Eurotiomycetidae</taxon>
        <taxon>Eurotiales</taxon>
        <taxon>Aspergillaceae</taxon>
        <taxon>Penicillium</taxon>
    </lineage>
</organism>
<dbReference type="InterPro" id="IPR053187">
    <property type="entry name" value="Notoamide_regulator"/>
</dbReference>
<evidence type="ECO:0000256" key="1">
    <source>
        <dbReference type="ARBA" id="ARBA00022723"/>
    </source>
</evidence>
<proteinExistence type="predicted"/>
<dbReference type="CDD" id="cd00067">
    <property type="entry name" value="GAL4"/>
    <property type="match status" value="1"/>
</dbReference>
<dbReference type="OrthoDB" id="2593732at2759"/>
<name>A0A9W9GLK7_9EURO</name>
<comment type="caution">
    <text evidence="8">The sequence shown here is derived from an EMBL/GenBank/DDBJ whole genome shotgun (WGS) entry which is preliminary data.</text>
</comment>
<evidence type="ECO:0000256" key="2">
    <source>
        <dbReference type="ARBA" id="ARBA00023015"/>
    </source>
</evidence>
<dbReference type="Proteomes" id="UP001149079">
    <property type="component" value="Unassembled WGS sequence"/>
</dbReference>
<keyword evidence="5" id="KW-0539">Nucleus</keyword>
<evidence type="ECO:0000313" key="8">
    <source>
        <dbReference type="EMBL" id="KAJ5123873.1"/>
    </source>
</evidence>
<dbReference type="GO" id="GO:0006351">
    <property type="term" value="P:DNA-templated transcription"/>
    <property type="evidence" value="ECO:0007669"/>
    <property type="project" value="InterPro"/>
</dbReference>
<dbReference type="SMART" id="SM00066">
    <property type="entry name" value="GAL4"/>
    <property type="match status" value="1"/>
</dbReference>
<dbReference type="EMBL" id="JAPQKL010000006">
    <property type="protein sequence ID" value="KAJ5123873.1"/>
    <property type="molecule type" value="Genomic_DNA"/>
</dbReference>
<keyword evidence="9" id="KW-1185">Reference proteome</keyword>
<keyword evidence="3" id="KW-0238">DNA-binding</keyword>
<dbReference type="InterPro" id="IPR007219">
    <property type="entry name" value="XnlR_reg_dom"/>
</dbReference>
<gene>
    <name evidence="8" type="ORF">N7515_007698</name>
</gene>
<evidence type="ECO:0000256" key="5">
    <source>
        <dbReference type="ARBA" id="ARBA00023242"/>
    </source>
</evidence>
<evidence type="ECO:0000259" key="7">
    <source>
        <dbReference type="PROSITE" id="PS50048"/>
    </source>
</evidence>
<dbReference type="Pfam" id="PF04082">
    <property type="entry name" value="Fungal_trans"/>
    <property type="match status" value="1"/>
</dbReference>
<dbReference type="SUPFAM" id="SSF57701">
    <property type="entry name" value="Zn2/Cys6 DNA-binding domain"/>
    <property type="match status" value="1"/>
</dbReference>
<dbReference type="GO" id="GO:0003677">
    <property type="term" value="F:DNA binding"/>
    <property type="evidence" value="ECO:0007669"/>
    <property type="project" value="UniProtKB-KW"/>
</dbReference>
<sequence length="622" mass="70621">MSRSWKHTLAPAPDKPHHPGRYPLARTKKATTACEACQKRKSKCVGDEPCEPCRKAKTECKVNADNDGRRRITLKRKIESLELDRDLLVRLVEAIRNDDDHQTPDVLNLIRSNAPLEEIRLCLADGQSERRGSHPKMSRPSPTRYMNVNRIADIPLFQVPAHPWTSITQDDAFVSHLISLYFTWQHSSLNWIDRDLFLADMHSGRLDSRFCSPLLVNSMLAIACIYSDYPESFAVPGKDRQGWQYLVEISDCVRQVLHKREKMIAEANEQGEQMARSIDTAVFGLFSLNPAATLSFQTPSIIKVPKNLNRFPENHDPKDTWIPYPRQAEPVPAHTNCLLNGQLELALVAWEISDYLFGDEKPQIVDLSRIDHFHSLFEKAAANLPECIRLGNTPTPGAMDLHPKPNLTKNHPNSSMRYYHTILVMYGFIVPTLTDAPLHTQTRIKTLLMTSAHQIGTLLNLFRSNWPIECIPLASMQYATIALFTLLDDMSDEKNKAVFVEILITLRALARRWQFAKGMLRLVQLTAIKQEIGLPRDTMVLLKNFEDELWKTGEPERFSSLYPNFALSVRQRGCTGILDEVEMDRFLDEWDVLSVSGMASEDGDRSSKGLGRGGSTDSYEST</sequence>
<evidence type="ECO:0000313" key="9">
    <source>
        <dbReference type="Proteomes" id="UP001149079"/>
    </source>
</evidence>
<dbReference type="AlphaFoldDB" id="A0A9W9GLK7"/>
<dbReference type="GO" id="GO:0008270">
    <property type="term" value="F:zinc ion binding"/>
    <property type="evidence" value="ECO:0007669"/>
    <property type="project" value="InterPro"/>
</dbReference>
<feature type="region of interest" description="Disordered" evidence="6">
    <location>
        <begin position="1"/>
        <end position="24"/>
    </location>
</feature>
<dbReference type="RefSeq" id="XP_056518272.1">
    <property type="nucleotide sequence ID" value="XM_056668442.1"/>
</dbReference>
<evidence type="ECO:0000256" key="3">
    <source>
        <dbReference type="ARBA" id="ARBA00023125"/>
    </source>
</evidence>
<reference evidence="8" key="1">
    <citation type="submission" date="2022-11" db="EMBL/GenBank/DDBJ databases">
        <authorList>
            <person name="Petersen C."/>
        </authorList>
    </citation>
    <scope>NUCLEOTIDE SEQUENCE</scope>
    <source>
        <strain evidence="8">IBT 22155</strain>
    </source>
</reference>
<keyword evidence="1" id="KW-0479">Metal-binding</keyword>
<dbReference type="PANTHER" id="PTHR47256">
    <property type="entry name" value="ZN(II)2CYS6 TRANSCRIPTION FACTOR (EUROFUNG)-RELATED"/>
    <property type="match status" value="1"/>
</dbReference>
<keyword evidence="2" id="KW-0805">Transcription regulation</keyword>
<reference evidence="8" key="2">
    <citation type="journal article" date="2023" name="IMA Fungus">
        <title>Comparative genomic study of the Penicillium genus elucidates a diverse pangenome and 15 lateral gene transfer events.</title>
        <authorList>
            <person name="Petersen C."/>
            <person name="Sorensen T."/>
            <person name="Nielsen M.R."/>
            <person name="Sondergaard T.E."/>
            <person name="Sorensen J.L."/>
            <person name="Fitzpatrick D.A."/>
            <person name="Frisvad J.C."/>
            <person name="Nielsen K.L."/>
        </authorList>
    </citation>
    <scope>NUCLEOTIDE SEQUENCE</scope>
    <source>
        <strain evidence="8">IBT 22155</strain>
    </source>
</reference>
<dbReference type="InterPro" id="IPR001138">
    <property type="entry name" value="Zn2Cys6_DnaBD"/>
</dbReference>
<dbReference type="CDD" id="cd12148">
    <property type="entry name" value="fungal_TF_MHR"/>
    <property type="match status" value="1"/>
</dbReference>
<dbReference type="Gene3D" id="4.10.240.10">
    <property type="entry name" value="Zn(2)-C6 fungal-type DNA-binding domain"/>
    <property type="match status" value="1"/>
</dbReference>
<dbReference type="Pfam" id="PF00172">
    <property type="entry name" value="Zn_clus"/>
    <property type="match status" value="1"/>
</dbReference>
<dbReference type="GeneID" id="81407612"/>
<feature type="region of interest" description="Disordered" evidence="6">
    <location>
        <begin position="598"/>
        <end position="622"/>
    </location>
</feature>
<evidence type="ECO:0000256" key="6">
    <source>
        <dbReference type="SAM" id="MobiDB-lite"/>
    </source>
</evidence>
<dbReference type="PANTHER" id="PTHR47256:SF1">
    <property type="entry name" value="ZN(II)2CYS6 TRANSCRIPTION FACTOR (EUROFUNG)"/>
    <property type="match status" value="1"/>
</dbReference>